<evidence type="ECO:0000313" key="1">
    <source>
        <dbReference type="EMBL" id="ROR28081.1"/>
    </source>
</evidence>
<organism evidence="1 2">
    <name type="scientific">Mobilisporobacter senegalensis</name>
    <dbReference type="NCBI Taxonomy" id="1329262"/>
    <lineage>
        <taxon>Bacteria</taxon>
        <taxon>Bacillati</taxon>
        <taxon>Bacillota</taxon>
        <taxon>Clostridia</taxon>
        <taxon>Lachnospirales</taxon>
        <taxon>Lachnospiraceae</taxon>
        <taxon>Mobilisporobacter</taxon>
    </lineage>
</organism>
<dbReference type="AlphaFoldDB" id="A0A3N1XPJ1"/>
<protein>
    <submittedName>
        <fullName evidence="1">Uncharacterized protein</fullName>
    </submittedName>
</protein>
<keyword evidence="2" id="KW-1185">Reference proteome</keyword>
<evidence type="ECO:0000313" key="2">
    <source>
        <dbReference type="Proteomes" id="UP000273083"/>
    </source>
</evidence>
<dbReference type="Proteomes" id="UP000273083">
    <property type="component" value="Unassembled WGS sequence"/>
</dbReference>
<name>A0A3N1XPJ1_9FIRM</name>
<dbReference type="RefSeq" id="WP_123609270.1">
    <property type="nucleotide sequence ID" value="NZ_RJVG01000005.1"/>
</dbReference>
<dbReference type="OrthoDB" id="3191556at2"/>
<accession>A0A3N1XPJ1</accession>
<reference evidence="1 2" key="1">
    <citation type="submission" date="2018-11" db="EMBL/GenBank/DDBJ databases">
        <title>Genomic Encyclopedia of Type Strains, Phase IV (KMG-IV): sequencing the most valuable type-strain genomes for metagenomic binning, comparative biology and taxonomic classification.</title>
        <authorList>
            <person name="Goeker M."/>
        </authorList>
    </citation>
    <scope>NUCLEOTIDE SEQUENCE [LARGE SCALE GENOMIC DNA]</scope>
    <source>
        <strain evidence="1 2">DSM 26537</strain>
    </source>
</reference>
<gene>
    <name evidence="1" type="ORF">EDD66_10519</name>
</gene>
<dbReference type="EMBL" id="RJVG01000005">
    <property type="protein sequence ID" value="ROR28081.1"/>
    <property type="molecule type" value="Genomic_DNA"/>
</dbReference>
<proteinExistence type="predicted"/>
<comment type="caution">
    <text evidence="1">The sequence shown here is derived from an EMBL/GenBank/DDBJ whole genome shotgun (WGS) entry which is preliminary data.</text>
</comment>
<sequence length="357" mass="40154">MDEQQFLVIKDMSSIDVLDENLYSYENTVFTLTPAIQKRTSDNLVRKVEQFIDSVPALQSATDNLQNKSEYIPRIDLLTYEIKNFLQEGKVEIIPCKNTSDAFYLQIRSTVKGLIVNGKEYGKNKKIKDIPLSTKTIPVDITGAAQCLSMQNQLNQINNGLIEISETCEFNFGRVIQGQRDDRMAKLLSSRSCFIQALAISEEGSQRQLLIQAIRDANSARAELAFQIKTDILLLGGDKTPKVKDMEKIVCDINLAIIAMNNAVQMSLYSFQALGEPNAQLAVIKEHETFVKQVLLKKIEYKGNKYIAWDLICSSGKSDSVPEDFQSIPMKLINSCIAFIEEKNENTIICLEGQSDE</sequence>